<feature type="domain" description="N-acetyltransferase" evidence="2">
    <location>
        <begin position="6"/>
        <end position="141"/>
    </location>
</feature>
<dbReference type="GO" id="GO:0008080">
    <property type="term" value="F:N-acetyltransferase activity"/>
    <property type="evidence" value="ECO:0007669"/>
    <property type="project" value="InterPro"/>
</dbReference>
<reference evidence="3 4" key="1">
    <citation type="submission" date="2016-11" db="EMBL/GenBank/DDBJ databases">
        <authorList>
            <person name="Jaros S."/>
            <person name="Januszkiewicz K."/>
            <person name="Wedrychowicz H."/>
        </authorList>
    </citation>
    <scope>NUCLEOTIDE SEQUENCE [LARGE SCALE GENOMIC DNA]</scope>
    <source>
        <strain evidence="3 4">DSM 27406</strain>
    </source>
</reference>
<gene>
    <name evidence="3" type="ORF">SAMN05444266_109140</name>
</gene>
<evidence type="ECO:0000259" key="2">
    <source>
        <dbReference type="PROSITE" id="PS51186"/>
    </source>
</evidence>
<dbReference type="Pfam" id="PF00583">
    <property type="entry name" value="Acetyltransf_1"/>
    <property type="match status" value="1"/>
</dbReference>
<dbReference type="InterPro" id="IPR016181">
    <property type="entry name" value="Acyl_CoA_acyltransferase"/>
</dbReference>
<dbReference type="Gene3D" id="3.40.630.30">
    <property type="match status" value="1"/>
</dbReference>
<sequence>MQKSEVTIRAIAPYEELPMDLLLLADPSEEMIRSYIYQARIYVAEKEDRLIGVYVITLEEPGRPEIRNLAVAADFQGQGLGKLLLQHAIARARENGASGLMIGTGNSSVGQLYLYQKMGFEIVAIRKDYFTTHYQEPIYENGIACKHMLVLEMAL</sequence>
<dbReference type="PROSITE" id="PS51186">
    <property type="entry name" value="GNAT"/>
    <property type="match status" value="1"/>
</dbReference>
<dbReference type="CDD" id="cd04301">
    <property type="entry name" value="NAT_SF"/>
    <property type="match status" value="1"/>
</dbReference>
<dbReference type="InterPro" id="IPR050769">
    <property type="entry name" value="NAT_camello-type"/>
</dbReference>
<evidence type="ECO:0000256" key="1">
    <source>
        <dbReference type="ARBA" id="ARBA00022679"/>
    </source>
</evidence>
<dbReference type="PANTHER" id="PTHR13947">
    <property type="entry name" value="GNAT FAMILY N-ACETYLTRANSFERASE"/>
    <property type="match status" value="1"/>
</dbReference>
<accession>A0A1M7K3R8</accession>
<organism evidence="3 4">
    <name type="scientific">Chitinophaga jiangningensis</name>
    <dbReference type="NCBI Taxonomy" id="1419482"/>
    <lineage>
        <taxon>Bacteria</taxon>
        <taxon>Pseudomonadati</taxon>
        <taxon>Bacteroidota</taxon>
        <taxon>Chitinophagia</taxon>
        <taxon>Chitinophagales</taxon>
        <taxon>Chitinophagaceae</taxon>
        <taxon>Chitinophaga</taxon>
    </lineage>
</organism>
<dbReference type="SUPFAM" id="SSF55729">
    <property type="entry name" value="Acyl-CoA N-acyltransferases (Nat)"/>
    <property type="match status" value="1"/>
</dbReference>
<name>A0A1M7K3R8_9BACT</name>
<protein>
    <submittedName>
        <fullName evidence="3">Aminoglycoside 6'-N-acetyltransferase I</fullName>
    </submittedName>
</protein>
<proteinExistence type="predicted"/>
<keyword evidence="1 3" id="KW-0808">Transferase</keyword>
<keyword evidence="4" id="KW-1185">Reference proteome</keyword>
<dbReference type="InterPro" id="IPR000182">
    <property type="entry name" value="GNAT_dom"/>
</dbReference>
<dbReference type="Proteomes" id="UP000184420">
    <property type="component" value="Unassembled WGS sequence"/>
</dbReference>
<dbReference type="STRING" id="1419482.SAMN05444266_109140"/>
<dbReference type="PANTHER" id="PTHR13947:SF37">
    <property type="entry name" value="LD18367P"/>
    <property type="match status" value="1"/>
</dbReference>
<evidence type="ECO:0000313" key="3">
    <source>
        <dbReference type="EMBL" id="SHM59916.1"/>
    </source>
</evidence>
<dbReference type="RefSeq" id="WP_178372185.1">
    <property type="nucleotide sequence ID" value="NZ_FRBL01000009.1"/>
</dbReference>
<dbReference type="AlphaFoldDB" id="A0A1M7K3R8"/>
<evidence type="ECO:0000313" key="4">
    <source>
        <dbReference type="Proteomes" id="UP000184420"/>
    </source>
</evidence>
<dbReference type="EMBL" id="FRBL01000009">
    <property type="protein sequence ID" value="SHM59916.1"/>
    <property type="molecule type" value="Genomic_DNA"/>
</dbReference>